<sequence length="108" mass="11951">MLGNNSLFCFLWSLIMLWTNVNGGAIVPSEKCIYNSTSPSQRGNTFMIVGHAGGDPINHCENTVEATRSAIASGANAIEIDLSISKDGVIFLWHDPNPWDFYSIIRRY</sequence>
<protein>
    <recommendedName>
        <fullName evidence="2">GP-PDE domain-containing protein</fullName>
    </recommendedName>
</protein>
<dbReference type="SUPFAM" id="SSF51695">
    <property type="entry name" value="PLC-like phosphodiesterases"/>
    <property type="match status" value="1"/>
</dbReference>
<dbReference type="EMBL" id="HACA01010168">
    <property type="protein sequence ID" value="CDW27529.1"/>
    <property type="molecule type" value="Transcribed_RNA"/>
</dbReference>
<dbReference type="InterPro" id="IPR030395">
    <property type="entry name" value="GP_PDE_dom"/>
</dbReference>
<dbReference type="Pfam" id="PF03009">
    <property type="entry name" value="GDPD"/>
    <property type="match status" value="1"/>
</dbReference>
<keyword evidence="1" id="KW-0732">Signal</keyword>
<dbReference type="GO" id="GO:0006629">
    <property type="term" value="P:lipid metabolic process"/>
    <property type="evidence" value="ECO:0007669"/>
    <property type="project" value="InterPro"/>
</dbReference>
<reference evidence="3" key="1">
    <citation type="submission" date="2014-05" db="EMBL/GenBank/DDBJ databases">
        <authorList>
            <person name="Chronopoulou M."/>
        </authorList>
    </citation>
    <scope>NUCLEOTIDE SEQUENCE</scope>
    <source>
        <tissue evidence="3">Whole organism</tissue>
    </source>
</reference>
<evidence type="ECO:0000259" key="2">
    <source>
        <dbReference type="PROSITE" id="PS51704"/>
    </source>
</evidence>
<dbReference type="PROSITE" id="PS51704">
    <property type="entry name" value="GP_PDE"/>
    <property type="match status" value="1"/>
</dbReference>
<feature type="signal peptide" evidence="1">
    <location>
        <begin position="1"/>
        <end position="23"/>
    </location>
</feature>
<evidence type="ECO:0000313" key="3">
    <source>
        <dbReference type="EMBL" id="CDW27529.1"/>
    </source>
</evidence>
<dbReference type="AlphaFoldDB" id="A0A0K2TNI7"/>
<feature type="domain" description="GP-PDE" evidence="2">
    <location>
        <begin position="46"/>
        <end position="108"/>
    </location>
</feature>
<dbReference type="InterPro" id="IPR017946">
    <property type="entry name" value="PLC-like_Pdiesterase_TIM-brl"/>
</dbReference>
<evidence type="ECO:0000256" key="1">
    <source>
        <dbReference type="SAM" id="SignalP"/>
    </source>
</evidence>
<name>A0A0K2TNI7_LEPSM</name>
<dbReference type="GO" id="GO:0008081">
    <property type="term" value="F:phosphoric diester hydrolase activity"/>
    <property type="evidence" value="ECO:0007669"/>
    <property type="project" value="InterPro"/>
</dbReference>
<accession>A0A0K2TNI7</accession>
<organism evidence="3">
    <name type="scientific">Lepeophtheirus salmonis</name>
    <name type="common">Salmon louse</name>
    <name type="synonym">Caligus salmonis</name>
    <dbReference type="NCBI Taxonomy" id="72036"/>
    <lineage>
        <taxon>Eukaryota</taxon>
        <taxon>Metazoa</taxon>
        <taxon>Ecdysozoa</taxon>
        <taxon>Arthropoda</taxon>
        <taxon>Crustacea</taxon>
        <taxon>Multicrustacea</taxon>
        <taxon>Hexanauplia</taxon>
        <taxon>Copepoda</taxon>
        <taxon>Siphonostomatoida</taxon>
        <taxon>Caligidae</taxon>
        <taxon>Lepeophtheirus</taxon>
    </lineage>
</organism>
<feature type="chain" id="PRO_5005487941" description="GP-PDE domain-containing protein" evidence="1">
    <location>
        <begin position="24"/>
        <end position="108"/>
    </location>
</feature>
<dbReference type="Gene3D" id="3.20.20.190">
    <property type="entry name" value="Phosphatidylinositol (PI) phosphodiesterase"/>
    <property type="match status" value="1"/>
</dbReference>
<dbReference type="OrthoDB" id="197419at2759"/>
<proteinExistence type="predicted"/>